<proteinExistence type="predicted"/>
<dbReference type="SUPFAM" id="SSF53098">
    <property type="entry name" value="Ribonuclease H-like"/>
    <property type="match status" value="1"/>
</dbReference>
<dbReference type="AlphaFoldDB" id="A9U724"/>
<accession>A9U724</accession>
<organism>
    <name type="scientific">Physcomitrium patens</name>
    <name type="common">Spreading-leaved earth moss</name>
    <name type="synonym">Physcomitrella patens</name>
    <dbReference type="NCBI Taxonomy" id="3218"/>
    <lineage>
        <taxon>Eukaryota</taxon>
        <taxon>Viridiplantae</taxon>
        <taxon>Streptophyta</taxon>
        <taxon>Embryophyta</taxon>
        <taxon>Bryophyta</taxon>
        <taxon>Bryophytina</taxon>
        <taxon>Bryopsida</taxon>
        <taxon>Funariidae</taxon>
        <taxon>Funariales</taxon>
        <taxon>Funariaceae</taxon>
        <taxon>Physcomitrium</taxon>
    </lineage>
</organism>
<dbReference type="InterPro" id="IPR012337">
    <property type="entry name" value="RNaseH-like_sf"/>
</dbReference>
<gene>
    <name evidence="1" type="ORF">PHYPADRAFT_158077</name>
</gene>
<dbReference type="EMBL" id="DS546310">
    <property type="protein sequence ID" value="EDQ48529.1"/>
    <property type="molecule type" value="Genomic_DNA"/>
</dbReference>
<sequence>VAIDLIICLLQMPHNHIALAIFVDQFSKQLHLIAIRLDIDAPMLVQVFFNIVSSHHRLSRVIVSD</sequence>
<evidence type="ECO:0000313" key="1">
    <source>
        <dbReference type="EMBL" id="EDQ48529.1"/>
    </source>
</evidence>
<name>A9U724_PHYPA</name>
<feature type="non-terminal residue" evidence="1">
    <location>
        <position position="1"/>
    </location>
</feature>
<protein>
    <submittedName>
        <fullName evidence="1">Predicted protein</fullName>
    </submittedName>
</protein>
<reference evidence="1" key="1">
    <citation type="journal article" date="2008" name="Science">
        <title>The Physcomitrella genome reveals evolutionary insights into the conquest of land by plants.</title>
        <authorList>
            <person name="Rensing S."/>
            <person name="Lang D."/>
            <person name="Zimmer A."/>
            <person name="Terry A."/>
            <person name="Salamov A."/>
            <person name="Shapiro H."/>
            <person name="Nishiyama T."/>
            <person name="Perroud P.-F."/>
            <person name="Lindquist E."/>
            <person name="Kamisugi Y."/>
            <person name="Tanahashi T."/>
            <person name="Sakakibara K."/>
            <person name="Fujita T."/>
            <person name="Oishi K."/>
            <person name="Shin-I T."/>
            <person name="Kuroki Y."/>
            <person name="Toyoda A."/>
            <person name="Suzuki Y."/>
            <person name="Hashimoto A."/>
            <person name="Yamaguchi K."/>
            <person name="Sugano A."/>
            <person name="Kohara Y."/>
            <person name="Fujiyama A."/>
            <person name="Anterola A."/>
            <person name="Aoki S."/>
            <person name="Ashton N."/>
            <person name="Barbazuk W.B."/>
            <person name="Barker E."/>
            <person name="Bennetzen J."/>
            <person name="Bezanilla M."/>
            <person name="Blankenship R."/>
            <person name="Cho S.H."/>
            <person name="Dutcher S."/>
            <person name="Estelle M."/>
            <person name="Fawcett J.A."/>
            <person name="Gundlach H."/>
            <person name="Hanada K."/>
            <person name="Heyl A."/>
            <person name="Hicks K.A."/>
            <person name="Hugh J."/>
            <person name="Lohr M."/>
            <person name="Mayer K."/>
            <person name="Melkozernov A."/>
            <person name="Murata T."/>
            <person name="Nelson D."/>
            <person name="Pils B."/>
            <person name="Prigge M."/>
            <person name="Reiss B."/>
            <person name="Renner T."/>
            <person name="Rombauts S."/>
            <person name="Rushton P."/>
            <person name="Sanderfoot A."/>
            <person name="Schween G."/>
            <person name="Shiu S.-H."/>
            <person name="Stueber K."/>
            <person name="Theodoulou F.L."/>
            <person name="Tu H."/>
            <person name="Van de Peer Y."/>
            <person name="Verrier P.J."/>
            <person name="Waters E."/>
            <person name="Wood A."/>
            <person name="Yang L."/>
            <person name="Cove D."/>
            <person name="Cuming A."/>
            <person name="Hasebe M."/>
            <person name="Lucas S."/>
            <person name="Mishler D.B."/>
            <person name="Reski R."/>
            <person name="Grigoriev I."/>
            <person name="Quatrano R.S."/>
            <person name="Boore J.L."/>
        </authorList>
    </citation>
    <scope>NUCLEOTIDE SEQUENCE [LARGE SCALE GENOMIC DNA]</scope>
</reference>